<feature type="domain" description="HTH luxR-type" evidence="4">
    <location>
        <begin position="185"/>
        <end position="250"/>
    </location>
</feature>
<evidence type="ECO:0000256" key="3">
    <source>
        <dbReference type="ARBA" id="ARBA00023163"/>
    </source>
</evidence>
<evidence type="ECO:0000259" key="4">
    <source>
        <dbReference type="PROSITE" id="PS50043"/>
    </source>
</evidence>
<dbReference type="PANTHER" id="PTHR43214:SF24">
    <property type="entry name" value="TRANSCRIPTIONAL REGULATORY PROTEIN NARL-RELATED"/>
    <property type="match status" value="1"/>
</dbReference>
<evidence type="ECO:0000313" key="6">
    <source>
        <dbReference type="Proteomes" id="UP000199546"/>
    </source>
</evidence>
<keyword evidence="2" id="KW-0238">DNA-binding</keyword>
<dbReference type="SUPFAM" id="SSF46894">
    <property type="entry name" value="C-terminal effector domain of the bipartite response regulators"/>
    <property type="match status" value="1"/>
</dbReference>
<dbReference type="Pfam" id="PF00196">
    <property type="entry name" value="GerE"/>
    <property type="match status" value="1"/>
</dbReference>
<dbReference type="SMART" id="SM00421">
    <property type="entry name" value="HTH_LUXR"/>
    <property type="match status" value="1"/>
</dbReference>
<gene>
    <name evidence="5" type="ORF">SAMN05660657_01151</name>
</gene>
<dbReference type="Gene3D" id="1.10.10.10">
    <property type="entry name" value="Winged helix-like DNA-binding domain superfamily/Winged helix DNA-binding domain"/>
    <property type="match status" value="1"/>
</dbReference>
<evidence type="ECO:0000256" key="2">
    <source>
        <dbReference type="ARBA" id="ARBA00023125"/>
    </source>
</evidence>
<name>A0A1I6YK79_9ACTN</name>
<dbReference type="InterPro" id="IPR000792">
    <property type="entry name" value="Tscrpt_reg_LuxR_C"/>
</dbReference>
<keyword evidence="6" id="KW-1185">Reference proteome</keyword>
<dbReference type="InterPro" id="IPR016032">
    <property type="entry name" value="Sig_transdc_resp-reg_C-effctor"/>
</dbReference>
<accession>A0A1I6YK79</accession>
<dbReference type="PRINTS" id="PR00038">
    <property type="entry name" value="HTHLUXR"/>
</dbReference>
<dbReference type="InterPro" id="IPR036388">
    <property type="entry name" value="WH-like_DNA-bd_sf"/>
</dbReference>
<proteinExistence type="predicted"/>
<dbReference type="CDD" id="cd06170">
    <property type="entry name" value="LuxR_C_like"/>
    <property type="match status" value="1"/>
</dbReference>
<dbReference type="InterPro" id="IPR039420">
    <property type="entry name" value="WalR-like"/>
</dbReference>
<dbReference type="GO" id="GO:0006355">
    <property type="term" value="P:regulation of DNA-templated transcription"/>
    <property type="evidence" value="ECO:0007669"/>
    <property type="project" value="InterPro"/>
</dbReference>
<dbReference type="Proteomes" id="UP000199546">
    <property type="component" value="Unassembled WGS sequence"/>
</dbReference>
<keyword evidence="3" id="KW-0804">Transcription</keyword>
<sequence>MEPAVRELTDLVVGLLDGMVGPRLPADPVFAVLCPRLEAAAAALQYTAWRTGATELVTTGLGPGQLHDLVDATRRMRAEHPLLAAAAAGDLTPATAERTAGGRQRWRRSPARGVLEDVCGWDQVVSLPLRGGPAEVGGFAFGRPGRDFTASDLELLAAVQPVLQALDRHVRLLARWQDPAGQGGDRAREVGLTSRETAVLLCLADGLTAGATAHRLGCSARTVTTHTARLYRKLGVHDRLTAVLEAQRRGILPGPGR</sequence>
<dbReference type="STRING" id="1296565.SAMN05660657_01151"/>
<dbReference type="PROSITE" id="PS50043">
    <property type="entry name" value="HTH_LUXR_2"/>
    <property type="match status" value="1"/>
</dbReference>
<reference evidence="6" key="1">
    <citation type="submission" date="2016-10" db="EMBL/GenBank/DDBJ databases">
        <authorList>
            <person name="Varghese N."/>
            <person name="Submissions S."/>
        </authorList>
    </citation>
    <scope>NUCLEOTIDE SEQUENCE [LARGE SCALE GENOMIC DNA]</scope>
    <source>
        <strain evidence="6">DSM 46136</strain>
    </source>
</reference>
<organism evidence="5 6">
    <name type="scientific">Geodermatophilus amargosae</name>
    <dbReference type="NCBI Taxonomy" id="1296565"/>
    <lineage>
        <taxon>Bacteria</taxon>
        <taxon>Bacillati</taxon>
        <taxon>Actinomycetota</taxon>
        <taxon>Actinomycetes</taxon>
        <taxon>Geodermatophilales</taxon>
        <taxon>Geodermatophilaceae</taxon>
        <taxon>Geodermatophilus</taxon>
    </lineage>
</organism>
<dbReference type="RefSeq" id="WP_093578468.1">
    <property type="nucleotide sequence ID" value="NZ_FPBA01000003.1"/>
</dbReference>
<evidence type="ECO:0000313" key="5">
    <source>
        <dbReference type="EMBL" id="SFT50757.1"/>
    </source>
</evidence>
<dbReference type="PANTHER" id="PTHR43214">
    <property type="entry name" value="TWO-COMPONENT RESPONSE REGULATOR"/>
    <property type="match status" value="1"/>
</dbReference>
<dbReference type="EMBL" id="FPBA01000003">
    <property type="protein sequence ID" value="SFT50757.1"/>
    <property type="molecule type" value="Genomic_DNA"/>
</dbReference>
<keyword evidence="1" id="KW-0805">Transcription regulation</keyword>
<dbReference type="AlphaFoldDB" id="A0A1I6YK79"/>
<dbReference type="OrthoDB" id="3178268at2"/>
<protein>
    <submittedName>
        <fullName evidence="5">Regulatory protein, luxR family</fullName>
    </submittedName>
</protein>
<evidence type="ECO:0000256" key="1">
    <source>
        <dbReference type="ARBA" id="ARBA00023015"/>
    </source>
</evidence>
<dbReference type="GO" id="GO:0003677">
    <property type="term" value="F:DNA binding"/>
    <property type="evidence" value="ECO:0007669"/>
    <property type="project" value="UniProtKB-KW"/>
</dbReference>